<dbReference type="PROSITE" id="PS00973">
    <property type="entry name" value="USP_2"/>
    <property type="match status" value="1"/>
</dbReference>
<keyword evidence="6" id="KW-0378">Hydrolase</keyword>
<dbReference type="Pfam" id="PF00443">
    <property type="entry name" value="UCH"/>
    <property type="match status" value="1"/>
</dbReference>
<evidence type="ECO:0000256" key="6">
    <source>
        <dbReference type="ARBA" id="ARBA00022801"/>
    </source>
</evidence>
<feature type="region of interest" description="Disordered" evidence="8">
    <location>
        <begin position="624"/>
        <end position="680"/>
    </location>
</feature>
<dbReference type="InterPro" id="IPR001394">
    <property type="entry name" value="Peptidase_C19_UCH"/>
</dbReference>
<dbReference type="InterPro" id="IPR050164">
    <property type="entry name" value="Peptidase_C19"/>
</dbReference>
<dbReference type="EC" id="3.4.19.12" evidence="3"/>
<dbReference type="CDD" id="cd02662">
    <property type="entry name" value="Peptidase_C19F"/>
    <property type="match status" value="1"/>
</dbReference>
<dbReference type="GO" id="GO:0005634">
    <property type="term" value="C:nucleus"/>
    <property type="evidence" value="ECO:0007669"/>
    <property type="project" value="TreeGrafter"/>
</dbReference>
<dbReference type="Proteomes" id="UP000053095">
    <property type="component" value="Unassembled WGS sequence"/>
</dbReference>
<keyword evidence="4" id="KW-0645">Protease</keyword>
<protein>
    <recommendedName>
        <fullName evidence="3">ubiquitinyl hydrolase 1</fullName>
        <ecNumber evidence="3">3.4.19.12</ecNumber>
    </recommendedName>
</protein>
<dbReference type="InterPro" id="IPR018200">
    <property type="entry name" value="USP_CS"/>
</dbReference>
<dbReference type="GO" id="GO:0005829">
    <property type="term" value="C:cytosol"/>
    <property type="evidence" value="ECO:0007669"/>
    <property type="project" value="TreeGrafter"/>
</dbReference>
<dbReference type="GO" id="GO:0016579">
    <property type="term" value="P:protein deubiquitination"/>
    <property type="evidence" value="ECO:0007669"/>
    <property type="project" value="InterPro"/>
</dbReference>
<comment type="catalytic activity">
    <reaction evidence="1">
        <text>Thiol-dependent hydrolysis of ester, thioester, amide, peptide and isopeptide bonds formed by the C-terminal Gly of ubiquitin (a 76-residue protein attached to proteins as an intracellular targeting signal).</text>
        <dbReference type="EC" id="3.4.19.12"/>
    </reaction>
</comment>
<evidence type="ECO:0000256" key="1">
    <source>
        <dbReference type="ARBA" id="ARBA00000707"/>
    </source>
</evidence>
<keyword evidence="5" id="KW-0833">Ubl conjugation pathway</keyword>
<evidence type="ECO:0000256" key="7">
    <source>
        <dbReference type="ARBA" id="ARBA00022807"/>
    </source>
</evidence>
<dbReference type="GO" id="GO:0004843">
    <property type="term" value="F:cysteine-type deubiquitinase activity"/>
    <property type="evidence" value="ECO:0007669"/>
    <property type="project" value="UniProtKB-EC"/>
</dbReference>
<evidence type="ECO:0000256" key="2">
    <source>
        <dbReference type="ARBA" id="ARBA00009085"/>
    </source>
</evidence>
<evidence type="ECO:0000313" key="11">
    <source>
        <dbReference type="Proteomes" id="UP000053095"/>
    </source>
</evidence>
<gene>
    <name evidence="10" type="ORF">TCE0_015r02255</name>
</gene>
<dbReference type="InterPro" id="IPR028889">
    <property type="entry name" value="USP"/>
</dbReference>
<dbReference type="SUPFAM" id="SSF54001">
    <property type="entry name" value="Cysteine proteinases"/>
    <property type="match status" value="1"/>
</dbReference>
<keyword evidence="11" id="KW-1185">Reference proteome</keyword>
<dbReference type="AlphaFoldDB" id="A0A6V8H0U0"/>
<comment type="caution">
    <text evidence="10">The sequence shown here is derived from an EMBL/GenBank/DDBJ whole genome shotgun (WGS) entry which is preliminary data.</text>
</comment>
<keyword evidence="7" id="KW-0788">Thiol protease</keyword>
<evidence type="ECO:0000256" key="4">
    <source>
        <dbReference type="ARBA" id="ARBA00022670"/>
    </source>
</evidence>
<feature type="compositionally biased region" description="Polar residues" evidence="8">
    <location>
        <begin position="625"/>
        <end position="661"/>
    </location>
</feature>
<organism evidence="10 11">
    <name type="scientific">Talaromyces pinophilus</name>
    <name type="common">Penicillium pinophilum</name>
    <dbReference type="NCBI Taxonomy" id="128442"/>
    <lineage>
        <taxon>Eukaryota</taxon>
        <taxon>Fungi</taxon>
        <taxon>Dikarya</taxon>
        <taxon>Ascomycota</taxon>
        <taxon>Pezizomycotina</taxon>
        <taxon>Eurotiomycetes</taxon>
        <taxon>Eurotiomycetidae</taxon>
        <taxon>Eurotiales</taxon>
        <taxon>Trichocomaceae</taxon>
        <taxon>Talaromyces</taxon>
        <taxon>Talaromyces sect. Talaromyces</taxon>
    </lineage>
</organism>
<dbReference type="InterPro" id="IPR038765">
    <property type="entry name" value="Papain-like_cys_pep_sf"/>
</dbReference>
<dbReference type="PROSITE" id="PS50235">
    <property type="entry name" value="USP_3"/>
    <property type="match status" value="1"/>
</dbReference>
<feature type="domain" description="USP" evidence="9">
    <location>
        <begin position="140"/>
        <end position="575"/>
    </location>
</feature>
<evidence type="ECO:0000256" key="3">
    <source>
        <dbReference type="ARBA" id="ARBA00012759"/>
    </source>
</evidence>
<proteinExistence type="inferred from homology"/>
<dbReference type="EMBL" id="DF933811">
    <property type="protein sequence ID" value="GAM34583.1"/>
    <property type="molecule type" value="Genomic_DNA"/>
</dbReference>
<accession>A0A6V8H0U0</accession>
<dbReference type="GO" id="GO:0006508">
    <property type="term" value="P:proteolysis"/>
    <property type="evidence" value="ECO:0007669"/>
    <property type="project" value="UniProtKB-KW"/>
</dbReference>
<evidence type="ECO:0000259" key="9">
    <source>
        <dbReference type="PROSITE" id="PS50235"/>
    </source>
</evidence>
<reference evidence="11" key="1">
    <citation type="journal article" date="2015" name="Genome Announc.">
        <title>Draft genome sequence of Talaromyces cellulolyticus strain Y-94, a source of lignocellulosic biomass-degrading enzymes.</title>
        <authorList>
            <person name="Fujii T."/>
            <person name="Koike H."/>
            <person name="Sawayama S."/>
            <person name="Yano S."/>
            <person name="Inoue H."/>
        </authorList>
    </citation>
    <scope>NUCLEOTIDE SEQUENCE [LARGE SCALE GENOMIC DNA]</scope>
    <source>
        <strain evidence="11">Y-94</strain>
    </source>
</reference>
<evidence type="ECO:0000256" key="8">
    <source>
        <dbReference type="SAM" id="MobiDB-lite"/>
    </source>
</evidence>
<name>A0A6V8H0U0_TALPI</name>
<comment type="similarity">
    <text evidence="2">Belongs to the peptidase C19 family.</text>
</comment>
<evidence type="ECO:0000313" key="10">
    <source>
        <dbReference type="EMBL" id="GAM34583.1"/>
    </source>
</evidence>
<evidence type="ECO:0000256" key="5">
    <source>
        <dbReference type="ARBA" id="ARBA00022786"/>
    </source>
</evidence>
<dbReference type="PANTHER" id="PTHR24006:SF888">
    <property type="entry name" value="UBIQUITIN CARBOXYL-TERMINAL HYDROLASE 30"/>
    <property type="match status" value="1"/>
</dbReference>
<sequence length="680" mass="75995">MYGYEFPLDSYPPILFPGVFQNDFTSQNPQSTVFLIGVSITFLYLVIPHLGPLPNIIAYHLWNALVYIIPSRIVAALDAGNKDSSAARFSSAYSSFYEKGQAMRRIIGFDKGSLDSILPRARSLSSIGPSWLGSKDLIPPGLGNWDNSCYQNSVIQGLASLRSFANYLDRNIHKLDARGRLSTHHALKDILERLNDPGSHGQRLWIPAELKSMSSWQQQDAQEYFSKIADQLDVEVREASKLITTNQGLRASDQRENFLGVAANEEKLVEGDIEQPNIMHNPLEGLLAQRVGCIRCGWTEGLSLIPFNCLTVSLGKGKEYDIRDCLDDYTALETIEGVECAKCTLLRAKDQLHRLLKQVEEDDNIVKGPQAATVLKASAGTRLQAVQEALDEEDFTEKVLSKKCHIPSKSRVSVTKSRQAVIARAPKNLVIHVNRSVFDEMTGALRKNSAAVRFPASIDLGEWCLGTRDIGKEDSAEVWNTDPQTSMLPKVGEVSPRKYELRAVLTHYGRHENGHYICYRKFSTQNFPGDVPEDMDDEKKVTHRWFRLSDEDVHMATEREVFDQGGVFMLFYECVDETQSSRHDIPGEFHEKGINMQNGHILESSPGSEDQNDREEFKEVCAPAFNSNGTSSPGSETSNISMDSESSSARLTQSSPDTSNPILELDEVKQDLPQYHLTAD</sequence>
<dbReference type="PANTHER" id="PTHR24006">
    <property type="entry name" value="UBIQUITIN CARBOXYL-TERMINAL HYDROLASE"/>
    <property type="match status" value="1"/>
</dbReference>
<dbReference type="Gene3D" id="3.90.70.10">
    <property type="entry name" value="Cysteine proteinases"/>
    <property type="match status" value="1"/>
</dbReference>